<dbReference type="Gene3D" id="1.10.10.10">
    <property type="entry name" value="Winged helix-like DNA-binding domain superfamily/Winged helix DNA-binding domain"/>
    <property type="match status" value="1"/>
</dbReference>
<dbReference type="SMART" id="SM00346">
    <property type="entry name" value="HTH_ICLR"/>
    <property type="match status" value="1"/>
</dbReference>
<dbReference type="InterPro" id="IPR036390">
    <property type="entry name" value="WH_DNA-bd_sf"/>
</dbReference>
<dbReference type="SUPFAM" id="SSF55781">
    <property type="entry name" value="GAF domain-like"/>
    <property type="match status" value="1"/>
</dbReference>
<dbReference type="AlphaFoldDB" id="A0A1M6K7U3"/>
<dbReference type="FunFam" id="1.10.10.10:FF:000056">
    <property type="entry name" value="IclR family transcriptional regulator"/>
    <property type="match status" value="1"/>
</dbReference>
<dbReference type="PROSITE" id="PS51077">
    <property type="entry name" value="HTH_ICLR"/>
    <property type="match status" value="1"/>
</dbReference>
<reference evidence="9" key="1">
    <citation type="submission" date="2016-11" db="EMBL/GenBank/DDBJ databases">
        <authorList>
            <person name="Varghese N."/>
            <person name="Submissions S."/>
        </authorList>
    </citation>
    <scope>NUCLEOTIDE SEQUENCE [LARGE SCALE GENOMIC DNA]</scope>
    <source>
        <strain evidence="9">DSM 14826</strain>
    </source>
</reference>
<dbReference type="EMBL" id="FRAI01000005">
    <property type="protein sequence ID" value="SHJ54900.1"/>
    <property type="molecule type" value="Genomic_DNA"/>
</dbReference>
<protein>
    <recommendedName>
        <fullName evidence="5">Glycerol operon regulatory protein</fullName>
    </recommendedName>
</protein>
<dbReference type="PANTHER" id="PTHR30136">
    <property type="entry name" value="HELIX-TURN-HELIX TRANSCRIPTIONAL REGULATOR, ICLR FAMILY"/>
    <property type="match status" value="1"/>
</dbReference>
<dbReference type="SUPFAM" id="SSF46785">
    <property type="entry name" value="Winged helix' DNA-binding domain"/>
    <property type="match status" value="1"/>
</dbReference>
<gene>
    <name evidence="8" type="ORF">SAMN02745227_00017</name>
</gene>
<sequence>MNNLVESVVRAILILEELAKNEKGIGITELSKKLSLSKSTVHRLITTLMHMGLVQQDPIFKTYSLGLKVFELGFKVINDLEIKKKANPYIEALAKEINETVHLAIIDNNEIVYIDKVESSRTLKMYSQIGKRAPVHCTALGKVILAYSDEKKVESILMHSKLKRYTNNTITDKDKFKEHLAKVRELGYAIDNIEHEEGVRCVAAPIFDYTNKVIGAISISGPTVRISEDRIKELAELITSTAHKISKSLGYKFN</sequence>
<dbReference type="InterPro" id="IPR029016">
    <property type="entry name" value="GAF-like_dom_sf"/>
</dbReference>
<feature type="domain" description="HTH iclR-type" evidence="6">
    <location>
        <begin position="5"/>
        <end position="67"/>
    </location>
</feature>
<keyword evidence="1" id="KW-0805">Transcription regulation</keyword>
<dbReference type="STRING" id="1120989.SAMN02745227_00017"/>
<accession>A0A1M6K7U3</accession>
<dbReference type="OrthoDB" id="9791752at2"/>
<dbReference type="InterPro" id="IPR005471">
    <property type="entry name" value="Tscrpt_reg_IclR_N"/>
</dbReference>
<evidence type="ECO:0000256" key="5">
    <source>
        <dbReference type="ARBA" id="ARBA00070406"/>
    </source>
</evidence>
<feature type="domain" description="IclR-ED" evidence="7">
    <location>
        <begin position="68"/>
        <end position="251"/>
    </location>
</feature>
<dbReference type="InterPro" id="IPR036388">
    <property type="entry name" value="WH-like_DNA-bd_sf"/>
</dbReference>
<dbReference type="GO" id="GO:0003677">
    <property type="term" value="F:DNA binding"/>
    <property type="evidence" value="ECO:0007669"/>
    <property type="project" value="UniProtKB-KW"/>
</dbReference>
<dbReference type="RefSeq" id="WP_072905156.1">
    <property type="nucleotide sequence ID" value="NZ_FRAI01000005.1"/>
</dbReference>
<evidence type="ECO:0000256" key="2">
    <source>
        <dbReference type="ARBA" id="ARBA00023125"/>
    </source>
</evidence>
<evidence type="ECO:0000256" key="4">
    <source>
        <dbReference type="ARBA" id="ARBA00058938"/>
    </source>
</evidence>
<dbReference type="InterPro" id="IPR050707">
    <property type="entry name" value="HTH_MetabolicPath_Reg"/>
</dbReference>
<dbReference type="Pfam" id="PF01614">
    <property type="entry name" value="IclR_C"/>
    <property type="match status" value="1"/>
</dbReference>
<evidence type="ECO:0000256" key="3">
    <source>
        <dbReference type="ARBA" id="ARBA00023163"/>
    </source>
</evidence>
<dbReference type="Pfam" id="PF09339">
    <property type="entry name" value="HTH_IclR"/>
    <property type="match status" value="1"/>
</dbReference>
<dbReference type="InterPro" id="IPR014757">
    <property type="entry name" value="Tscrpt_reg_IclR_C"/>
</dbReference>
<proteinExistence type="predicted"/>
<evidence type="ECO:0000259" key="7">
    <source>
        <dbReference type="PROSITE" id="PS51078"/>
    </source>
</evidence>
<dbReference type="GO" id="GO:0003700">
    <property type="term" value="F:DNA-binding transcription factor activity"/>
    <property type="evidence" value="ECO:0007669"/>
    <property type="project" value="TreeGrafter"/>
</dbReference>
<keyword evidence="9" id="KW-1185">Reference proteome</keyword>
<keyword evidence="3" id="KW-0804">Transcription</keyword>
<dbReference type="PROSITE" id="PS51078">
    <property type="entry name" value="ICLR_ED"/>
    <property type="match status" value="1"/>
</dbReference>
<keyword evidence="2" id="KW-0238">DNA-binding</keyword>
<evidence type="ECO:0000259" key="6">
    <source>
        <dbReference type="PROSITE" id="PS51077"/>
    </source>
</evidence>
<comment type="function">
    <text evidence="4">May be an activator protein for the gylABX operon.</text>
</comment>
<dbReference type="Gene3D" id="3.30.450.40">
    <property type="match status" value="1"/>
</dbReference>
<dbReference type="PANTHER" id="PTHR30136:SF24">
    <property type="entry name" value="HTH-TYPE TRANSCRIPTIONAL REPRESSOR ALLR"/>
    <property type="match status" value="1"/>
</dbReference>
<evidence type="ECO:0000313" key="8">
    <source>
        <dbReference type="EMBL" id="SHJ54900.1"/>
    </source>
</evidence>
<dbReference type="Proteomes" id="UP000243547">
    <property type="component" value="Unassembled WGS sequence"/>
</dbReference>
<organism evidence="8 9">
    <name type="scientific">Anaerobranca californiensis DSM 14826</name>
    <dbReference type="NCBI Taxonomy" id="1120989"/>
    <lineage>
        <taxon>Bacteria</taxon>
        <taxon>Bacillati</taxon>
        <taxon>Bacillota</taxon>
        <taxon>Clostridia</taxon>
        <taxon>Eubacteriales</taxon>
        <taxon>Proteinivoracaceae</taxon>
        <taxon>Anaerobranca</taxon>
    </lineage>
</organism>
<dbReference type="GO" id="GO:0045892">
    <property type="term" value="P:negative regulation of DNA-templated transcription"/>
    <property type="evidence" value="ECO:0007669"/>
    <property type="project" value="TreeGrafter"/>
</dbReference>
<evidence type="ECO:0000313" key="9">
    <source>
        <dbReference type="Proteomes" id="UP000243547"/>
    </source>
</evidence>
<evidence type="ECO:0000256" key="1">
    <source>
        <dbReference type="ARBA" id="ARBA00023015"/>
    </source>
</evidence>
<name>A0A1M6K7U3_9FIRM</name>